<feature type="domain" description="GSCFA" evidence="2">
    <location>
        <begin position="21"/>
        <end position="262"/>
    </location>
</feature>
<evidence type="ECO:0000313" key="3">
    <source>
        <dbReference type="EMBL" id="PZX92251.1"/>
    </source>
</evidence>
<name>A0A2W7TPR8_9FLAO</name>
<feature type="coiled-coil region" evidence="1">
    <location>
        <begin position="94"/>
        <end position="121"/>
    </location>
</feature>
<organism evidence="3 4">
    <name type="scientific">Flavobacterium aquariorum</name>
    <dbReference type="NCBI Taxonomy" id="2217670"/>
    <lineage>
        <taxon>Bacteria</taxon>
        <taxon>Pseudomonadati</taxon>
        <taxon>Bacteroidota</taxon>
        <taxon>Flavobacteriia</taxon>
        <taxon>Flavobacteriales</taxon>
        <taxon>Flavobacteriaceae</taxon>
        <taxon>Flavobacterium</taxon>
    </lineage>
</organism>
<dbReference type="Proteomes" id="UP000249177">
    <property type="component" value="Unassembled WGS sequence"/>
</dbReference>
<gene>
    <name evidence="3" type="ORF">DOS84_17110</name>
</gene>
<reference evidence="3 4" key="1">
    <citation type="submission" date="2018-06" db="EMBL/GenBank/DDBJ databases">
        <title>Flavobacterium sp IMCC34762, genome.</title>
        <authorList>
            <person name="Joung Y."/>
            <person name="Cho J."/>
            <person name="Song J."/>
        </authorList>
    </citation>
    <scope>NUCLEOTIDE SEQUENCE [LARGE SCALE GENOMIC DNA]</scope>
    <source>
        <strain evidence="3 4">IMCC34762</strain>
    </source>
</reference>
<protein>
    <submittedName>
        <fullName evidence="3">GSCFA domain-containing protein</fullName>
    </submittedName>
</protein>
<evidence type="ECO:0000313" key="4">
    <source>
        <dbReference type="Proteomes" id="UP000249177"/>
    </source>
</evidence>
<accession>A0A2W7TPR8</accession>
<keyword evidence="4" id="KW-1185">Reference proteome</keyword>
<dbReference type="EMBL" id="QKXH01000012">
    <property type="protein sequence ID" value="PZX92251.1"/>
    <property type="molecule type" value="Genomic_DNA"/>
</dbReference>
<dbReference type="InterPro" id="IPR014982">
    <property type="entry name" value="GSCFA"/>
</dbReference>
<evidence type="ECO:0000259" key="2">
    <source>
        <dbReference type="Pfam" id="PF08885"/>
    </source>
</evidence>
<sequence length="320" mass="37358">MNFTTKIDIPQNPNPIDYNSKIVSLGSCFAENMGDKFQYFKFQSTINPFGIIFNPVSIEKIIDRVINEVLFTEEDIFFHNERWHCFEVHSDLSNSDASELLVNLNQILRETKKQLQEATHVIITYGTSWVYQSIEKNAVVANCHKVPQKQFDKELLSVQAIQESIENVIRLIQLINPKCNFIFTISPVRHLKDGFVENQVSKAHLISTIYHVLKESAIYNLQSIVYFPSYEIMMDELRDYRFYAEDMLHPSQMAIDYIWERFKESTISETAYSTMDVVEGIQKGLQHRPFNPHSESHKKFEVNLQSKIATLVAQYSFMKF</sequence>
<keyword evidence="1" id="KW-0175">Coiled coil</keyword>
<comment type="caution">
    <text evidence="3">The sequence shown here is derived from an EMBL/GenBank/DDBJ whole genome shotgun (WGS) entry which is preliminary data.</text>
</comment>
<dbReference type="OrthoDB" id="9807687at2"/>
<evidence type="ECO:0000256" key="1">
    <source>
        <dbReference type="SAM" id="Coils"/>
    </source>
</evidence>
<dbReference type="Pfam" id="PF08885">
    <property type="entry name" value="GSCFA"/>
    <property type="match status" value="1"/>
</dbReference>
<proteinExistence type="predicted"/>
<dbReference type="AlphaFoldDB" id="A0A2W7TPR8"/>
<dbReference type="SUPFAM" id="SSF52266">
    <property type="entry name" value="SGNH hydrolase"/>
    <property type="match status" value="1"/>
</dbReference>
<dbReference type="RefSeq" id="WP_111411314.1">
    <property type="nucleotide sequence ID" value="NZ_QKXH01000012.1"/>
</dbReference>